<name>A0A1P8WNU2_9PLAN</name>
<dbReference type="InterPro" id="IPR005674">
    <property type="entry name" value="CocE/Ser_esterase"/>
</dbReference>
<dbReference type="PANTHER" id="PTHR43056">
    <property type="entry name" value="PEPTIDASE S9 PROLYL OLIGOPEPTIDASE"/>
    <property type="match status" value="1"/>
</dbReference>
<dbReference type="RefSeq" id="WP_077028575.1">
    <property type="nucleotide sequence ID" value="NZ_CP017641.1"/>
</dbReference>
<dbReference type="InterPro" id="IPR050585">
    <property type="entry name" value="Xaa-Pro_dipeptidyl-ppase/CocE"/>
</dbReference>
<keyword evidence="4" id="KW-1185">Reference proteome</keyword>
<evidence type="ECO:0000259" key="2">
    <source>
        <dbReference type="SMART" id="SM00939"/>
    </source>
</evidence>
<dbReference type="Pfam" id="PF02129">
    <property type="entry name" value="Peptidase_S15"/>
    <property type="match status" value="1"/>
</dbReference>
<dbReference type="Gene3D" id="1.10.3020.10">
    <property type="entry name" value="alpha-amino acid ester hydrolase ( Helical cap domain)"/>
    <property type="match status" value="1"/>
</dbReference>
<reference evidence="3 4" key="1">
    <citation type="journal article" date="2016" name="Front. Microbiol.">
        <title>Fuerstia marisgermanicae gen. nov., sp. nov., an Unusual Member of the Phylum Planctomycetes from the German Wadden Sea.</title>
        <authorList>
            <person name="Kohn T."/>
            <person name="Heuer A."/>
            <person name="Jogler M."/>
            <person name="Vollmers J."/>
            <person name="Boedeker C."/>
            <person name="Bunk B."/>
            <person name="Rast P."/>
            <person name="Borchert D."/>
            <person name="Glockner I."/>
            <person name="Freese H.M."/>
            <person name="Klenk H.P."/>
            <person name="Overmann J."/>
            <person name="Kaster A.K."/>
            <person name="Rohde M."/>
            <person name="Wiegand S."/>
            <person name="Jogler C."/>
        </authorList>
    </citation>
    <scope>NUCLEOTIDE SEQUENCE [LARGE SCALE GENOMIC DNA]</scope>
    <source>
        <strain evidence="3 4">NH11</strain>
    </source>
</reference>
<dbReference type="GO" id="GO:0008239">
    <property type="term" value="F:dipeptidyl-peptidase activity"/>
    <property type="evidence" value="ECO:0007669"/>
    <property type="project" value="InterPro"/>
</dbReference>
<dbReference type="SMART" id="SM00939">
    <property type="entry name" value="PepX_C"/>
    <property type="match status" value="1"/>
</dbReference>
<dbReference type="EC" id="3.1.1.84" evidence="3"/>
<keyword evidence="1 3" id="KW-0378">Hydrolase</keyword>
<proteinExistence type="predicted"/>
<evidence type="ECO:0000256" key="1">
    <source>
        <dbReference type="ARBA" id="ARBA00022801"/>
    </source>
</evidence>
<dbReference type="KEGG" id="fmr:Fuma_05368"/>
<dbReference type="InterPro" id="IPR008979">
    <property type="entry name" value="Galactose-bd-like_sf"/>
</dbReference>
<dbReference type="InterPro" id="IPR000383">
    <property type="entry name" value="Xaa-Pro-like_dom"/>
</dbReference>
<dbReference type="Gene3D" id="3.40.50.1820">
    <property type="entry name" value="alpha/beta hydrolase"/>
    <property type="match status" value="1"/>
</dbReference>
<dbReference type="OrthoDB" id="319764at2"/>
<dbReference type="Gene3D" id="2.60.120.260">
    <property type="entry name" value="Galactose-binding domain-like"/>
    <property type="match status" value="1"/>
</dbReference>
<dbReference type="InterPro" id="IPR029058">
    <property type="entry name" value="AB_hydrolase_fold"/>
</dbReference>
<evidence type="ECO:0000313" key="3">
    <source>
        <dbReference type="EMBL" id="APZ95708.1"/>
    </source>
</evidence>
<dbReference type="Pfam" id="PF08530">
    <property type="entry name" value="PepX_C"/>
    <property type="match status" value="1"/>
</dbReference>
<dbReference type="NCBIfam" id="TIGR00976">
    <property type="entry name" value="CocE_NonD"/>
    <property type="match status" value="1"/>
</dbReference>
<gene>
    <name evidence="3" type="primary">cocE_2</name>
    <name evidence="3" type="ORF">Fuma_05368</name>
</gene>
<protein>
    <submittedName>
        <fullName evidence="3">Cocaine esterase</fullName>
        <ecNumber evidence="3">3.1.1.84</ecNumber>
    </submittedName>
</protein>
<dbReference type="SUPFAM" id="SSF53474">
    <property type="entry name" value="alpha/beta-Hydrolases"/>
    <property type="match status" value="1"/>
</dbReference>
<dbReference type="Proteomes" id="UP000187735">
    <property type="component" value="Chromosome"/>
</dbReference>
<accession>A0A1P8WNU2</accession>
<dbReference type="PANTHER" id="PTHR43056:SF10">
    <property type="entry name" value="COCE_NOND FAMILY, PUTATIVE (AFU_ORTHOLOGUE AFUA_7G00600)-RELATED"/>
    <property type="match status" value="1"/>
</dbReference>
<dbReference type="EMBL" id="CP017641">
    <property type="protein sequence ID" value="APZ95708.1"/>
    <property type="molecule type" value="Genomic_DNA"/>
</dbReference>
<organism evidence="3 4">
    <name type="scientific">Fuerstiella marisgermanici</name>
    <dbReference type="NCBI Taxonomy" id="1891926"/>
    <lineage>
        <taxon>Bacteria</taxon>
        <taxon>Pseudomonadati</taxon>
        <taxon>Planctomycetota</taxon>
        <taxon>Planctomycetia</taxon>
        <taxon>Planctomycetales</taxon>
        <taxon>Planctomycetaceae</taxon>
        <taxon>Fuerstiella</taxon>
    </lineage>
</organism>
<sequence>MIDKLSRPVNLVTARRSTTVTTTVGAFLLIAMSAPFVCAADFVVEKDVMVAMRDGVRLATDVYRPAVNGKAVDERLPVILSRLPYNKDGQAKAARYYATHGYVFVAQDTRGRYKSEGVWHMLTDDGPDGVDCAAWIGKQPWSDGKIGMIGTSYFGGTQHAMALAGAPELKTVIPVDAMANMGRQSVRHAGAFELRFWNWIFLNAGRGSNASKDQGTKDALTEMASQRFAYLDQLPTRRGMTPLRLSPEYEDWLVSAMEAGPNTEFWAQNNIVDAPEKYKDIPVYLVSGWYDSWGGNNTANFMALTPTIKGPVYMIMGPWIHGQQTGSAHGQVNFGPSAAISDQWAWRQEWYDHWLKGIDNSVGKADPFKTPVRIFVMGTGDGSKDVKGRLQHGGFWRNENEWPLARTQYTDFYLQPDGGLSQDKAATKKSVTQFQFDPKNPVPTIGGNVSSGNDILLQGAWNQKGGSHVWNFQEPIPISARNDVLVFQSEPLAEDLEVTGVIEVRLFASSSAVDTDFTAKLIDVYPPSSDWPGGFDLNIGDGIIRGRFRESLKKEVLMTPGEAYEFTIKLYPTSNVFKKGHRIRVDISSSNFPRFDVNPNTGEPLNRNRLTKVATQTIYHDADHPSRIVLPVIPASQP</sequence>
<evidence type="ECO:0000313" key="4">
    <source>
        <dbReference type="Proteomes" id="UP000187735"/>
    </source>
</evidence>
<dbReference type="InterPro" id="IPR013736">
    <property type="entry name" value="Xaa-Pro_dipept_C"/>
</dbReference>
<dbReference type="STRING" id="1891926.Fuma_05368"/>
<dbReference type="AlphaFoldDB" id="A0A1P8WNU2"/>
<dbReference type="SUPFAM" id="SSF49785">
    <property type="entry name" value="Galactose-binding domain-like"/>
    <property type="match status" value="1"/>
</dbReference>
<feature type="domain" description="Xaa-Pro dipeptidyl-peptidase C-terminal" evidence="2">
    <location>
        <begin position="348"/>
        <end position="629"/>
    </location>
</feature>